<sequence length="116" mass="12539">MYVYVARSGATCISACTAKAPKRGIDENVGILVSGCLARECAADARPPESEPHGAFSHAVNKLLRQLHAEEALPVSNRELILGVRDSLSRTGFAQSPCLECAEKWADAPFILREEE</sequence>
<organism evidence="1 2">
    <name type="scientific">Dunaliella salina</name>
    <name type="common">Green alga</name>
    <name type="synonym">Protococcus salinus</name>
    <dbReference type="NCBI Taxonomy" id="3046"/>
    <lineage>
        <taxon>Eukaryota</taxon>
        <taxon>Viridiplantae</taxon>
        <taxon>Chlorophyta</taxon>
        <taxon>core chlorophytes</taxon>
        <taxon>Chlorophyceae</taxon>
        <taxon>CS clade</taxon>
        <taxon>Chlamydomonadales</taxon>
        <taxon>Dunaliellaceae</taxon>
        <taxon>Dunaliella</taxon>
    </lineage>
</organism>
<dbReference type="Proteomes" id="UP000815325">
    <property type="component" value="Unassembled WGS sequence"/>
</dbReference>
<dbReference type="EMBL" id="MU069667">
    <property type="protein sequence ID" value="KAF5836280.1"/>
    <property type="molecule type" value="Genomic_DNA"/>
</dbReference>
<gene>
    <name evidence="1" type="ORF">DUNSADRAFT_6188</name>
</gene>
<keyword evidence="2" id="KW-1185">Reference proteome</keyword>
<evidence type="ECO:0000313" key="1">
    <source>
        <dbReference type="EMBL" id="KAF5836280.1"/>
    </source>
</evidence>
<evidence type="ECO:0000313" key="2">
    <source>
        <dbReference type="Proteomes" id="UP000815325"/>
    </source>
</evidence>
<dbReference type="Gene3D" id="3.40.50.12660">
    <property type="match status" value="1"/>
</dbReference>
<comment type="caution">
    <text evidence="1">The sequence shown here is derived from an EMBL/GenBank/DDBJ whole genome shotgun (WGS) entry which is preliminary data.</text>
</comment>
<reference evidence="1" key="1">
    <citation type="submission" date="2017-08" db="EMBL/GenBank/DDBJ databases">
        <authorList>
            <person name="Polle J.E."/>
            <person name="Barry K."/>
            <person name="Cushman J."/>
            <person name="Schmutz J."/>
            <person name="Tran D."/>
            <person name="Hathwaick L.T."/>
            <person name="Yim W.C."/>
            <person name="Jenkins J."/>
            <person name="Mckie-Krisberg Z.M."/>
            <person name="Prochnik S."/>
            <person name="Lindquist E."/>
            <person name="Dockter R.B."/>
            <person name="Adam C."/>
            <person name="Molina H."/>
            <person name="Bunkerborg J."/>
            <person name="Jin E."/>
            <person name="Buchheim M."/>
            <person name="Magnuson J."/>
        </authorList>
    </citation>
    <scope>NUCLEOTIDE SEQUENCE</scope>
    <source>
        <strain evidence="1">CCAP 19/18</strain>
    </source>
</reference>
<protein>
    <recommendedName>
        <fullName evidence="3">Encoded protein</fullName>
    </recommendedName>
</protein>
<accession>A0ABQ7GNU1</accession>
<name>A0ABQ7GNU1_DUNSA</name>
<proteinExistence type="predicted"/>
<evidence type="ECO:0008006" key="3">
    <source>
        <dbReference type="Google" id="ProtNLM"/>
    </source>
</evidence>